<dbReference type="PANTHER" id="PTHR42894">
    <property type="entry name" value="N-(5'-PHOSPHORIBOSYL)ANTHRANILATE ISOMERASE"/>
    <property type="match status" value="1"/>
</dbReference>
<organism evidence="8">
    <name type="scientific">hydrothermal vent metagenome</name>
    <dbReference type="NCBI Taxonomy" id="652676"/>
    <lineage>
        <taxon>unclassified sequences</taxon>
        <taxon>metagenomes</taxon>
        <taxon>ecological metagenomes</taxon>
    </lineage>
</organism>
<protein>
    <recommendedName>
        <fullName evidence="2">phosphoribosylanthranilate isomerase</fullName>
        <ecNumber evidence="2">5.3.1.24</ecNumber>
    </recommendedName>
</protein>
<evidence type="ECO:0000256" key="4">
    <source>
        <dbReference type="ARBA" id="ARBA00022822"/>
    </source>
</evidence>
<evidence type="ECO:0000313" key="8">
    <source>
        <dbReference type="EMBL" id="VAW44264.1"/>
    </source>
</evidence>
<dbReference type="InterPro" id="IPR001240">
    <property type="entry name" value="PRAI_dom"/>
</dbReference>
<dbReference type="GO" id="GO:0000162">
    <property type="term" value="P:L-tryptophan biosynthetic process"/>
    <property type="evidence" value="ECO:0007669"/>
    <property type="project" value="UniProtKB-UniPathway"/>
</dbReference>
<evidence type="ECO:0000256" key="3">
    <source>
        <dbReference type="ARBA" id="ARBA00022605"/>
    </source>
</evidence>
<feature type="domain" description="N-(5'phosphoribosyl) anthranilate isomerase (PRAI)" evidence="7">
    <location>
        <begin position="7"/>
        <end position="202"/>
    </location>
</feature>
<evidence type="ECO:0000256" key="1">
    <source>
        <dbReference type="ARBA" id="ARBA00004664"/>
    </source>
</evidence>
<gene>
    <name evidence="8" type="ORF">MNBD_GAMMA02-80</name>
</gene>
<dbReference type="Gene3D" id="3.20.20.70">
    <property type="entry name" value="Aldolase class I"/>
    <property type="match status" value="1"/>
</dbReference>
<dbReference type="EC" id="5.3.1.24" evidence="2"/>
<evidence type="ECO:0000256" key="6">
    <source>
        <dbReference type="ARBA" id="ARBA00023235"/>
    </source>
</evidence>
<reference evidence="8" key="1">
    <citation type="submission" date="2018-06" db="EMBL/GenBank/DDBJ databases">
        <authorList>
            <person name="Zhirakovskaya E."/>
        </authorList>
    </citation>
    <scope>NUCLEOTIDE SEQUENCE</scope>
</reference>
<name>A0A3B0WL38_9ZZZZ</name>
<dbReference type="AlphaFoldDB" id="A0A3B0WL38"/>
<keyword evidence="3" id="KW-0028">Amino-acid biosynthesis</keyword>
<dbReference type="InterPro" id="IPR044643">
    <property type="entry name" value="TrpF_fam"/>
</dbReference>
<comment type="pathway">
    <text evidence="1">Amino-acid biosynthesis; L-tryptophan biosynthesis; L-tryptophan from chorismate: step 3/5.</text>
</comment>
<evidence type="ECO:0000256" key="5">
    <source>
        <dbReference type="ARBA" id="ARBA00023141"/>
    </source>
</evidence>
<proteinExistence type="inferred from homology"/>
<dbReference type="UniPathway" id="UPA00035">
    <property type="reaction ID" value="UER00042"/>
</dbReference>
<keyword evidence="5" id="KW-0057">Aromatic amino acid biosynthesis</keyword>
<sequence>MQRSLKVKYCGLKTLDDVESAAEAQVDAIGLVFVENSPRYISPEDAIDLAAAAKHSGLLVVALFANHQAASVACVIQTIEPDVLQFHGNETVEFCEQFEHRYWKAIPMLETQNYQAYMAQYPKAEAFLLDAFGGQQAGGSGRSFKWFQFPEKLLPKLILAGGIHAENVTAAIAATGAQFIDTSSGIESTPGVKSKTKMLALVARVRTIDQPN</sequence>
<keyword evidence="6 8" id="KW-0413">Isomerase</keyword>
<dbReference type="SUPFAM" id="SSF51366">
    <property type="entry name" value="Ribulose-phoshate binding barrel"/>
    <property type="match status" value="1"/>
</dbReference>
<dbReference type="Pfam" id="PF00697">
    <property type="entry name" value="PRAI"/>
    <property type="match status" value="1"/>
</dbReference>
<dbReference type="EMBL" id="UOFA01000100">
    <property type="protein sequence ID" value="VAW44264.1"/>
    <property type="molecule type" value="Genomic_DNA"/>
</dbReference>
<accession>A0A3B0WL38</accession>
<dbReference type="GO" id="GO:0004640">
    <property type="term" value="F:phosphoribosylanthranilate isomerase activity"/>
    <property type="evidence" value="ECO:0007669"/>
    <property type="project" value="UniProtKB-EC"/>
</dbReference>
<dbReference type="PANTHER" id="PTHR42894:SF1">
    <property type="entry name" value="N-(5'-PHOSPHORIBOSYL)ANTHRANILATE ISOMERASE"/>
    <property type="match status" value="1"/>
</dbReference>
<dbReference type="InterPro" id="IPR011060">
    <property type="entry name" value="RibuloseP-bd_barrel"/>
</dbReference>
<dbReference type="HAMAP" id="MF_00135">
    <property type="entry name" value="PRAI"/>
    <property type="match status" value="1"/>
</dbReference>
<evidence type="ECO:0000259" key="7">
    <source>
        <dbReference type="Pfam" id="PF00697"/>
    </source>
</evidence>
<dbReference type="CDD" id="cd00405">
    <property type="entry name" value="PRAI"/>
    <property type="match status" value="1"/>
</dbReference>
<dbReference type="InterPro" id="IPR013785">
    <property type="entry name" value="Aldolase_TIM"/>
</dbReference>
<evidence type="ECO:0000256" key="2">
    <source>
        <dbReference type="ARBA" id="ARBA00012572"/>
    </source>
</evidence>
<keyword evidence="4" id="KW-0822">Tryptophan biosynthesis</keyword>